<evidence type="ECO:0000259" key="8">
    <source>
        <dbReference type="Pfam" id="PF02687"/>
    </source>
</evidence>
<feature type="transmembrane region" description="Helical" evidence="7">
    <location>
        <begin position="275"/>
        <end position="301"/>
    </location>
</feature>
<sequence>MKFPLYIAKRYLFTKSKSNAINIITIIAAIGVFAGAFSLFIVLSGFSGLRDFSLSFSNEFDPDLKAIPAQGKVLNVSEEQLAEIQQIPEVINFSKIIEERVILSYKSKTNPAYIKGVDENYRRVNQIDSAIVFGTWLTSSEPQVVIGNGLSRLLDVGTFNYQNLLKIMVPKPGKAAINMTNLQDAFRAKQAIVSGIYSVNEELDDKYVFTHINYARELLDMEETEFSAIEFKLTPEADLAEVAEKINVIFEGNAIIKTRAELNDALNKMLNSENLFVYLIFTLVLTIALFNVVGSIIVMILDKRENIKTLYSLGATPNQIKNIFFLQGMLMTGLGGVIGLSFAIILILLQMNYDLVMITPSLPYPVQMKVENILIVLITIFTLGLIASYIAAGRSKKALA</sequence>
<comment type="similarity">
    <text evidence="2">Belongs to the ABC-4 integral membrane protein family. LolC/E subfamily.</text>
</comment>
<feature type="transmembrane region" description="Helical" evidence="7">
    <location>
        <begin position="373"/>
        <end position="392"/>
    </location>
</feature>
<gene>
    <name evidence="10" type="ORF">FGM01_05860</name>
</gene>
<evidence type="ECO:0000256" key="2">
    <source>
        <dbReference type="ARBA" id="ARBA00005236"/>
    </source>
</evidence>
<dbReference type="InterPro" id="IPR025857">
    <property type="entry name" value="MacB_PCD"/>
</dbReference>
<keyword evidence="4 7" id="KW-0812">Transmembrane</keyword>
<protein>
    <submittedName>
        <fullName evidence="10">ABC transporter permease</fullName>
    </submittedName>
</protein>
<evidence type="ECO:0000259" key="9">
    <source>
        <dbReference type="Pfam" id="PF12704"/>
    </source>
</evidence>
<dbReference type="RefSeq" id="WP_143410185.1">
    <property type="nucleotide sequence ID" value="NZ_VHSF01000001.1"/>
</dbReference>
<evidence type="ECO:0000313" key="11">
    <source>
        <dbReference type="Proteomes" id="UP000315131"/>
    </source>
</evidence>
<dbReference type="GO" id="GO:0098797">
    <property type="term" value="C:plasma membrane protein complex"/>
    <property type="evidence" value="ECO:0007669"/>
    <property type="project" value="TreeGrafter"/>
</dbReference>
<dbReference type="InterPro" id="IPR003838">
    <property type="entry name" value="ABC3_permease_C"/>
</dbReference>
<proteinExistence type="inferred from homology"/>
<evidence type="ECO:0000256" key="4">
    <source>
        <dbReference type="ARBA" id="ARBA00022692"/>
    </source>
</evidence>
<evidence type="ECO:0000256" key="3">
    <source>
        <dbReference type="ARBA" id="ARBA00022475"/>
    </source>
</evidence>
<accession>A0A550I8W7</accession>
<evidence type="ECO:0000256" key="6">
    <source>
        <dbReference type="ARBA" id="ARBA00023136"/>
    </source>
</evidence>
<comment type="caution">
    <text evidence="10">The sequence shown here is derived from an EMBL/GenBank/DDBJ whole genome shotgun (WGS) entry which is preliminary data.</text>
</comment>
<dbReference type="OrthoDB" id="1522724at2"/>
<evidence type="ECO:0000256" key="5">
    <source>
        <dbReference type="ARBA" id="ARBA00022989"/>
    </source>
</evidence>
<keyword evidence="5 7" id="KW-1133">Transmembrane helix</keyword>
<evidence type="ECO:0000256" key="7">
    <source>
        <dbReference type="SAM" id="Phobius"/>
    </source>
</evidence>
<reference evidence="10 11" key="1">
    <citation type="submission" date="2019-06" db="EMBL/GenBank/DDBJ databases">
        <title>Gramella sabulilitoris sp. nov., isolated from a marine sand.</title>
        <authorList>
            <person name="Yoon J.-H."/>
        </authorList>
    </citation>
    <scope>NUCLEOTIDE SEQUENCE [LARGE SCALE GENOMIC DNA]</scope>
    <source>
        <strain evidence="10 11">HSMS-1</strain>
    </source>
</reference>
<dbReference type="EMBL" id="VHSF01000001">
    <property type="protein sequence ID" value="TRO67409.1"/>
    <property type="molecule type" value="Genomic_DNA"/>
</dbReference>
<organism evidence="10 11">
    <name type="scientific">Christiangramia sabulilitoris</name>
    <dbReference type="NCBI Taxonomy" id="2583991"/>
    <lineage>
        <taxon>Bacteria</taxon>
        <taxon>Pseudomonadati</taxon>
        <taxon>Bacteroidota</taxon>
        <taxon>Flavobacteriia</taxon>
        <taxon>Flavobacteriales</taxon>
        <taxon>Flavobacteriaceae</taxon>
        <taxon>Christiangramia</taxon>
    </lineage>
</organism>
<dbReference type="AlphaFoldDB" id="A0A550I8W7"/>
<feature type="domain" description="MacB-like periplasmic core" evidence="9">
    <location>
        <begin position="25"/>
        <end position="247"/>
    </location>
</feature>
<comment type="subcellular location">
    <subcellularLocation>
        <location evidence="1">Cell membrane</location>
        <topology evidence="1">Multi-pass membrane protein</topology>
    </subcellularLocation>
</comment>
<dbReference type="Pfam" id="PF02687">
    <property type="entry name" value="FtsX"/>
    <property type="match status" value="1"/>
</dbReference>
<keyword evidence="11" id="KW-1185">Reference proteome</keyword>
<feature type="domain" description="ABC3 transporter permease C-terminal" evidence="8">
    <location>
        <begin position="279"/>
        <end position="396"/>
    </location>
</feature>
<evidence type="ECO:0000313" key="10">
    <source>
        <dbReference type="EMBL" id="TRO67409.1"/>
    </source>
</evidence>
<feature type="transmembrane region" description="Helical" evidence="7">
    <location>
        <begin position="21"/>
        <end position="46"/>
    </location>
</feature>
<keyword evidence="3" id="KW-1003">Cell membrane</keyword>
<dbReference type="InterPro" id="IPR051447">
    <property type="entry name" value="Lipoprotein-release_system"/>
</dbReference>
<dbReference type="PANTHER" id="PTHR30489">
    <property type="entry name" value="LIPOPROTEIN-RELEASING SYSTEM TRANSMEMBRANE PROTEIN LOLE"/>
    <property type="match status" value="1"/>
</dbReference>
<name>A0A550I8W7_9FLAO</name>
<feature type="transmembrane region" description="Helical" evidence="7">
    <location>
        <begin position="322"/>
        <end position="353"/>
    </location>
</feature>
<evidence type="ECO:0000256" key="1">
    <source>
        <dbReference type="ARBA" id="ARBA00004651"/>
    </source>
</evidence>
<keyword evidence="6 7" id="KW-0472">Membrane</keyword>
<dbReference type="PANTHER" id="PTHR30489:SF0">
    <property type="entry name" value="LIPOPROTEIN-RELEASING SYSTEM TRANSMEMBRANE PROTEIN LOLE"/>
    <property type="match status" value="1"/>
</dbReference>
<dbReference type="GO" id="GO:0044874">
    <property type="term" value="P:lipoprotein localization to outer membrane"/>
    <property type="evidence" value="ECO:0007669"/>
    <property type="project" value="TreeGrafter"/>
</dbReference>
<dbReference type="Proteomes" id="UP000315131">
    <property type="component" value="Unassembled WGS sequence"/>
</dbReference>
<dbReference type="Pfam" id="PF12704">
    <property type="entry name" value="MacB_PCD"/>
    <property type="match status" value="1"/>
</dbReference>